<organism evidence="2 3">
    <name type="scientific">Ideonella lacteola</name>
    <dbReference type="NCBI Taxonomy" id="2984193"/>
    <lineage>
        <taxon>Bacteria</taxon>
        <taxon>Pseudomonadati</taxon>
        <taxon>Pseudomonadota</taxon>
        <taxon>Betaproteobacteria</taxon>
        <taxon>Burkholderiales</taxon>
        <taxon>Sphaerotilaceae</taxon>
        <taxon>Ideonella</taxon>
    </lineage>
</organism>
<keyword evidence="3" id="KW-1185">Reference proteome</keyword>
<evidence type="ECO:0000313" key="2">
    <source>
        <dbReference type="EMBL" id="MEK8031351.1"/>
    </source>
</evidence>
<dbReference type="EMBL" id="JBBUTG010000005">
    <property type="protein sequence ID" value="MEK8031351.1"/>
    <property type="molecule type" value="Genomic_DNA"/>
</dbReference>
<dbReference type="Proteomes" id="UP001371218">
    <property type="component" value="Unassembled WGS sequence"/>
</dbReference>
<keyword evidence="1" id="KW-1133">Transmembrane helix</keyword>
<reference evidence="2 3" key="1">
    <citation type="submission" date="2024-04" db="EMBL/GenBank/DDBJ databases">
        <title>Novel species of the genus Ideonella isolated from streams.</title>
        <authorList>
            <person name="Lu H."/>
        </authorList>
    </citation>
    <scope>NUCLEOTIDE SEQUENCE [LARGE SCALE GENOMIC DNA]</scope>
    <source>
        <strain evidence="2 3">DXS29W</strain>
    </source>
</reference>
<feature type="transmembrane region" description="Helical" evidence="1">
    <location>
        <begin position="77"/>
        <end position="98"/>
    </location>
</feature>
<feature type="transmembrane region" description="Helical" evidence="1">
    <location>
        <begin position="45"/>
        <end position="65"/>
    </location>
</feature>
<accession>A0ABU9BNK2</accession>
<proteinExistence type="predicted"/>
<comment type="caution">
    <text evidence="2">The sequence shown here is derived from an EMBL/GenBank/DDBJ whole genome shotgun (WGS) entry which is preliminary data.</text>
</comment>
<sequence>MNTLLIFASSLTLAVCLPIVAVRYLEPILAKVLRGLCDADGGAEFWIRSAYLLAVTGTVVLQLTFGRFEDGADPVDVLRRTLWLVLAGIFVTVAFIASRVWHQVSQMMRIDVRLPMAPAERARATAAEAASAS</sequence>
<protein>
    <submittedName>
        <fullName evidence="2">Uncharacterized protein</fullName>
    </submittedName>
</protein>
<name>A0ABU9BNK2_9BURK</name>
<evidence type="ECO:0000256" key="1">
    <source>
        <dbReference type="SAM" id="Phobius"/>
    </source>
</evidence>
<keyword evidence="1" id="KW-0472">Membrane</keyword>
<gene>
    <name evidence="2" type="ORF">AACH06_11030</name>
</gene>
<evidence type="ECO:0000313" key="3">
    <source>
        <dbReference type="Proteomes" id="UP001371218"/>
    </source>
</evidence>
<keyword evidence="1" id="KW-0812">Transmembrane</keyword>
<dbReference type="RefSeq" id="WP_341425727.1">
    <property type="nucleotide sequence ID" value="NZ_JBBUTG010000005.1"/>
</dbReference>